<dbReference type="KEGG" id="ati:AL072_22925"/>
<proteinExistence type="predicted"/>
<protein>
    <submittedName>
        <fullName evidence="1">Uncharacterized protein</fullName>
    </submittedName>
</protein>
<organism evidence="1 2">
    <name type="scientific">Azospirillum thiophilum</name>
    <dbReference type="NCBI Taxonomy" id="528244"/>
    <lineage>
        <taxon>Bacteria</taxon>
        <taxon>Pseudomonadati</taxon>
        <taxon>Pseudomonadota</taxon>
        <taxon>Alphaproteobacteria</taxon>
        <taxon>Rhodospirillales</taxon>
        <taxon>Azospirillaceae</taxon>
        <taxon>Azospirillum</taxon>
    </lineage>
</organism>
<name>A0AAC8ZVG2_9PROT</name>
<reference evidence="2" key="1">
    <citation type="submission" date="2015-12" db="EMBL/GenBank/DDBJ databases">
        <title>Complete Genome Sequence of Azospirillum thiophilum BV-S.</title>
        <authorList>
            <person name="Fomenkov A."/>
            <person name="Vincze T."/>
            <person name="Grabovich M."/>
            <person name="Dubinina G."/>
            <person name="Orlova M."/>
            <person name="Belousova E."/>
            <person name="Roberts R.J."/>
        </authorList>
    </citation>
    <scope>NUCLEOTIDE SEQUENCE [LARGE SCALE GENOMIC DNA]</scope>
    <source>
        <strain evidence="2">BV-S</strain>
    </source>
</reference>
<dbReference type="Proteomes" id="UP000069935">
    <property type="component" value="Chromosome 3"/>
</dbReference>
<accession>A0AAC8ZVG2</accession>
<gene>
    <name evidence="1" type="ORF">AL072_22925</name>
</gene>
<sequence length="179" mass="18833">MLHTGALVLVRFPPPALGGGVFLGGRHHAALEFQGGVAAERRALAGQSLDRGGEVQPVQPAQQVDHVAVRPAAEAVEEALAVVDEEARRLLVMEGAAGLELTPGLDQPQAPGRFAELLAAVAIKLDALLKDRANFRTPRAMKDGLTDAVRSIRETLEETGYGHLLPDLTDSTDTAQPAA</sequence>
<evidence type="ECO:0000313" key="1">
    <source>
        <dbReference type="EMBL" id="ALG73778.1"/>
    </source>
</evidence>
<dbReference type="EMBL" id="CP012403">
    <property type="protein sequence ID" value="ALG73778.1"/>
    <property type="molecule type" value="Genomic_DNA"/>
</dbReference>
<keyword evidence="2" id="KW-1185">Reference proteome</keyword>
<reference evidence="1 2" key="2">
    <citation type="journal article" date="2016" name="Genome Announc.">
        <title>Complete Genome Sequence of a Strain of Azospirillum thiophilum Isolated from a Sulfide Spring.</title>
        <authorList>
            <person name="Fomenkov A."/>
            <person name="Vincze T."/>
            <person name="Grabovich M."/>
            <person name="Anton B.P."/>
            <person name="Dubinina G."/>
            <person name="Orlova M."/>
            <person name="Belousova E."/>
            <person name="Roberts R.J."/>
        </authorList>
    </citation>
    <scope>NUCLEOTIDE SEQUENCE [LARGE SCALE GENOMIC DNA]</scope>
    <source>
        <strain evidence="1 2">BV-S</strain>
    </source>
</reference>
<dbReference type="AlphaFoldDB" id="A0AAC8ZVG2"/>
<evidence type="ECO:0000313" key="2">
    <source>
        <dbReference type="Proteomes" id="UP000069935"/>
    </source>
</evidence>